<organism evidence="1 2">
    <name type="scientific">Araneus ventricosus</name>
    <name type="common">Orbweaver spider</name>
    <name type="synonym">Epeira ventricosa</name>
    <dbReference type="NCBI Taxonomy" id="182803"/>
    <lineage>
        <taxon>Eukaryota</taxon>
        <taxon>Metazoa</taxon>
        <taxon>Ecdysozoa</taxon>
        <taxon>Arthropoda</taxon>
        <taxon>Chelicerata</taxon>
        <taxon>Arachnida</taxon>
        <taxon>Araneae</taxon>
        <taxon>Araneomorphae</taxon>
        <taxon>Entelegynae</taxon>
        <taxon>Araneoidea</taxon>
        <taxon>Araneidae</taxon>
        <taxon>Araneus</taxon>
    </lineage>
</organism>
<gene>
    <name evidence="1" type="ORF">AVEN_234842_1</name>
</gene>
<comment type="caution">
    <text evidence="1">The sequence shown here is derived from an EMBL/GenBank/DDBJ whole genome shotgun (WGS) entry which is preliminary data.</text>
</comment>
<dbReference type="AlphaFoldDB" id="A0A4Y2F7N7"/>
<protein>
    <submittedName>
        <fullName evidence="1">Uncharacterized protein</fullName>
    </submittedName>
</protein>
<evidence type="ECO:0000313" key="2">
    <source>
        <dbReference type="Proteomes" id="UP000499080"/>
    </source>
</evidence>
<name>A0A4Y2F7N7_ARAVE</name>
<reference evidence="1 2" key="1">
    <citation type="journal article" date="2019" name="Sci. Rep.">
        <title>Orb-weaving spider Araneus ventricosus genome elucidates the spidroin gene catalogue.</title>
        <authorList>
            <person name="Kono N."/>
            <person name="Nakamura H."/>
            <person name="Ohtoshi R."/>
            <person name="Moran D.A.P."/>
            <person name="Shinohara A."/>
            <person name="Yoshida Y."/>
            <person name="Fujiwara M."/>
            <person name="Mori M."/>
            <person name="Tomita M."/>
            <person name="Arakawa K."/>
        </authorList>
    </citation>
    <scope>NUCLEOTIDE SEQUENCE [LARGE SCALE GENOMIC DNA]</scope>
</reference>
<evidence type="ECO:0000313" key="1">
    <source>
        <dbReference type="EMBL" id="GBM36466.1"/>
    </source>
</evidence>
<dbReference type="Proteomes" id="UP000499080">
    <property type="component" value="Unassembled WGS sequence"/>
</dbReference>
<sequence length="100" mass="11585">MVFLKDKNLDMLRYNVPTLCTEVAAYVRIRNDVEEHYYGTMSEQCVFCGVVYWKKLKNTAHKYTKRCHDGKVQLPVFSDVLEPLKALLTENSPVKLSKLA</sequence>
<keyword evidence="2" id="KW-1185">Reference proteome</keyword>
<proteinExistence type="predicted"/>
<dbReference type="EMBL" id="BGPR01000811">
    <property type="protein sequence ID" value="GBM36466.1"/>
    <property type="molecule type" value="Genomic_DNA"/>
</dbReference>
<dbReference type="OrthoDB" id="5876815at2759"/>
<accession>A0A4Y2F7N7</accession>